<dbReference type="EMBL" id="NIGF01000008">
    <property type="protein sequence ID" value="PQV63914.1"/>
    <property type="molecule type" value="Genomic_DNA"/>
</dbReference>
<organism evidence="2 3">
    <name type="scientific">Abditibacterium utsteinense</name>
    <dbReference type="NCBI Taxonomy" id="1960156"/>
    <lineage>
        <taxon>Bacteria</taxon>
        <taxon>Pseudomonadati</taxon>
        <taxon>Abditibacteriota</taxon>
        <taxon>Abditibacteriia</taxon>
        <taxon>Abditibacteriales</taxon>
        <taxon>Abditibacteriaceae</taxon>
        <taxon>Abditibacterium</taxon>
    </lineage>
</organism>
<dbReference type="InterPro" id="IPR008538">
    <property type="entry name" value="Uma2"/>
</dbReference>
<dbReference type="PANTHER" id="PTHR36558">
    <property type="entry name" value="GLR1098 PROTEIN"/>
    <property type="match status" value="1"/>
</dbReference>
<dbReference type="CDD" id="cd06260">
    <property type="entry name" value="DUF820-like"/>
    <property type="match status" value="1"/>
</dbReference>
<dbReference type="OrthoDB" id="26750at2"/>
<dbReference type="PANTHER" id="PTHR36558:SF1">
    <property type="entry name" value="RESTRICTION ENDONUCLEASE DOMAIN-CONTAINING PROTEIN-RELATED"/>
    <property type="match status" value="1"/>
</dbReference>
<dbReference type="InterPro" id="IPR011335">
    <property type="entry name" value="Restrct_endonuc-II-like"/>
</dbReference>
<dbReference type="AlphaFoldDB" id="A0A2S8SSW9"/>
<proteinExistence type="predicted"/>
<accession>A0A2S8SSW9</accession>
<evidence type="ECO:0000313" key="3">
    <source>
        <dbReference type="Proteomes" id="UP000237684"/>
    </source>
</evidence>
<dbReference type="SUPFAM" id="SSF52980">
    <property type="entry name" value="Restriction endonuclease-like"/>
    <property type="match status" value="1"/>
</dbReference>
<protein>
    <submittedName>
        <fullName evidence="2">Endonuclease, Uma2 family (Restriction endonuclease fold)</fullName>
    </submittedName>
</protein>
<keyword evidence="3" id="KW-1185">Reference proteome</keyword>
<evidence type="ECO:0000313" key="2">
    <source>
        <dbReference type="EMBL" id="PQV63914.1"/>
    </source>
</evidence>
<dbReference type="InParanoid" id="A0A2S8SSW9"/>
<comment type="caution">
    <text evidence="2">The sequence shown here is derived from an EMBL/GenBank/DDBJ whole genome shotgun (WGS) entry which is preliminary data.</text>
</comment>
<reference evidence="2 3" key="1">
    <citation type="journal article" date="2018" name="Syst. Appl. Microbiol.">
        <title>Abditibacterium utsteinense sp. nov., the first cultivated member of candidate phylum FBP, isolated from ice-free Antarctic soil samples.</title>
        <authorList>
            <person name="Tahon G."/>
            <person name="Tytgat B."/>
            <person name="Lebbe L."/>
            <person name="Carlier A."/>
            <person name="Willems A."/>
        </authorList>
    </citation>
    <scope>NUCLEOTIDE SEQUENCE [LARGE SCALE GENOMIC DNA]</scope>
    <source>
        <strain evidence="2 3">LMG 29911</strain>
    </source>
</reference>
<name>A0A2S8SSW9_9BACT</name>
<gene>
    <name evidence="2" type="ORF">B1R32_108125</name>
</gene>
<dbReference type="GO" id="GO:0004519">
    <property type="term" value="F:endonuclease activity"/>
    <property type="evidence" value="ECO:0007669"/>
    <property type="project" value="UniProtKB-KW"/>
</dbReference>
<dbReference type="Gene3D" id="3.90.1570.10">
    <property type="entry name" value="tt1808, chain A"/>
    <property type="match status" value="1"/>
</dbReference>
<dbReference type="Pfam" id="PF05685">
    <property type="entry name" value="Uma2"/>
    <property type="match status" value="1"/>
</dbReference>
<keyword evidence="2" id="KW-0378">Hydrolase</keyword>
<dbReference type="RefSeq" id="WP_105483751.1">
    <property type="nucleotide sequence ID" value="NZ_NIGF01000008.1"/>
</dbReference>
<dbReference type="InterPro" id="IPR012296">
    <property type="entry name" value="Nuclease_put_TT1808"/>
</dbReference>
<dbReference type="Proteomes" id="UP000237684">
    <property type="component" value="Unassembled WGS sequence"/>
</dbReference>
<evidence type="ECO:0000259" key="1">
    <source>
        <dbReference type="Pfam" id="PF05685"/>
    </source>
</evidence>
<feature type="domain" description="Putative restriction endonuclease" evidence="1">
    <location>
        <begin position="14"/>
        <end position="191"/>
    </location>
</feature>
<sequence>MREFGFDNRIYTEEEYLEMDEKSEVPLEFYDGIIVPRGGGSLMNPHAMAGATEKHVSLASQFARALNNRLDDSKCQAGQSDLRVKVQDSKKFYYPDVAVWCDDARFEDKARRTLLTPLVIVEVLSASTAHIDRGSKLEIYQQIPTLLDYLLVSQNRVYIAHYRRLEGERWENVSYYQRDQIIRLGALQLEIPVGEIYRRVDVPEQLVIFEIGDD</sequence>
<keyword evidence="2" id="KW-0255">Endonuclease</keyword>
<keyword evidence="2" id="KW-0540">Nuclease</keyword>